<reference evidence="2 3" key="1">
    <citation type="submission" date="2013-07" db="EMBL/GenBank/DDBJ databases">
        <title>Comparative Genomic and Metabolomic Analysis of Twelve Strains of Pseudoalteromonas luteoviolacea.</title>
        <authorList>
            <person name="Vynne N.G."/>
            <person name="Mansson M."/>
            <person name="Gram L."/>
        </authorList>
    </citation>
    <scope>NUCLEOTIDE SEQUENCE [LARGE SCALE GENOMIC DNA]</scope>
    <source>
        <strain evidence="2 3">H33</strain>
    </source>
</reference>
<dbReference type="AlphaFoldDB" id="A0A167F4Q0"/>
<sequence length="247" mass="27515">MYEQIEKAKENKVRAVANLVTKKNKLEQRIKLKGNRAKNFRKSGGVQRKATVETEVAGEVSNRVVQRVLGPVTNGPANVLNLIRENLTKQIIIQQPLIPAYPQVQWAAVQSALDRLMWLRGDLDQAVAIGDINFVDITNRILALEESMEDATYLLNQTPQAGMVGLGVQMTLSTAERKILLDSYANVRQTLQTLKIFIQKMRNLVTSLSTLDEFNKKGSGGSGGQNDENKAPKFRSEIRNEIGESLI</sequence>
<name>A0A167F4Q0_9GAMM</name>
<dbReference type="Proteomes" id="UP000076503">
    <property type="component" value="Unassembled WGS sequence"/>
</dbReference>
<evidence type="ECO:0000256" key="1">
    <source>
        <dbReference type="SAM" id="MobiDB-lite"/>
    </source>
</evidence>
<gene>
    <name evidence="2" type="ORF">N476_12485</name>
</gene>
<accession>A0A167F4Q0</accession>
<dbReference type="PATRIC" id="fig|1365251.3.peg.1701"/>
<dbReference type="EMBL" id="AUXZ01000067">
    <property type="protein sequence ID" value="KZN51638.1"/>
    <property type="molecule type" value="Genomic_DNA"/>
</dbReference>
<proteinExistence type="predicted"/>
<dbReference type="RefSeq" id="WP_063361278.1">
    <property type="nucleotide sequence ID" value="NZ_AUXZ01000067.1"/>
</dbReference>
<feature type="region of interest" description="Disordered" evidence="1">
    <location>
        <begin position="216"/>
        <end position="247"/>
    </location>
</feature>
<evidence type="ECO:0000313" key="2">
    <source>
        <dbReference type="EMBL" id="KZN51638.1"/>
    </source>
</evidence>
<comment type="caution">
    <text evidence="2">The sequence shown here is derived from an EMBL/GenBank/DDBJ whole genome shotgun (WGS) entry which is preliminary data.</text>
</comment>
<feature type="compositionally biased region" description="Basic and acidic residues" evidence="1">
    <location>
        <begin position="227"/>
        <end position="247"/>
    </location>
</feature>
<protein>
    <submittedName>
        <fullName evidence="2">Uncharacterized protein</fullName>
    </submittedName>
</protein>
<evidence type="ECO:0000313" key="3">
    <source>
        <dbReference type="Proteomes" id="UP000076503"/>
    </source>
</evidence>
<organism evidence="2 3">
    <name type="scientific">Pseudoalteromonas luteoviolacea H33</name>
    <dbReference type="NCBI Taxonomy" id="1365251"/>
    <lineage>
        <taxon>Bacteria</taxon>
        <taxon>Pseudomonadati</taxon>
        <taxon>Pseudomonadota</taxon>
        <taxon>Gammaproteobacteria</taxon>
        <taxon>Alteromonadales</taxon>
        <taxon>Pseudoalteromonadaceae</taxon>
        <taxon>Pseudoalteromonas</taxon>
    </lineage>
</organism>